<reference evidence="1 2" key="1">
    <citation type="submission" date="2019-07" db="EMBL/GenBank/DDBJ databases">
        <title>R&amp;d 2014.</title>
        <authorList>
            <person name="Klenk H.-P."/>
        </authorList>
    </citation>
    <scope>NUCLEOTIDE SEQUENCE [LARGE SCALE GENOMIC DNA]</scope>
    <source>
        <strain evidence="1 2">DSM 45764</strain>
    </source>
</reference>
<proteinExistence type="predicted"/>
<name>A0A562ITH2_9ACTN</name>
<sequence length="153" mass="17815">MKLPTRLSTRVDEAVSWRVARQFEEVHGRLGHLEDQVRGLAERLDQLDGRDGELDKRLGELERRLDPVERESSWSANELARLAPQAAAFEERLERQQRPIVLTGELADLPEARLLVDVVREEHARVRTRLALVSAYEERLRRLEQRLREEPPA</sequence>
<dbReference type="EMBL" id="VLKF01000001">
    <property type="protein sequence ID" value="TWH74222.1"/>
    <property type="molecule type" value="Genomic_DNA"/>
</dbReference>
<evidence type="ECO:0000313" key="1">
    <source>
        <dbReference type="EMBL" id="TWH74222.1"/>
    </source>
</evidence>
<dbReference type="AlphaFoldDB" id="A0A562ITH2"/>
<dbReference type="Proteomes" id="UP000321490">
    <property type="component" value="Unassembled WGS sequence"/>
</dbReference>
<dbReference type="RefSeq" id="WP_153359092.1">
    <property type="nucleotide sequence ID" value="NZ_JABGDC010000052.1"/>
</dbReference>
<gene>
    <name evidence="1" type="ORF">JD78_02757</name>
</gene>
<keyword evidence="2" id="KW-1185">Reference proteome</keyword>
<organism evidence="1 2">
    <name type="scientific">Modestobacter roseus</name>
    <dbReference type="NCBI Taxonomy" id="1181884"/>
    <lineage>
        <taxon>Bacteria</taxon>
        <taxon>Bacillati</taxon>
        <taxon>Actinomycetota</taxon>
        <taxon>Actinomycetes</taxon>
        <taxon>Geodermatophilales</taxon>
        <taxon>Geodermatophilaceae</taxon>
        <taxon>Modestobacter</taxon>
    </lineage>
</organism>
<accession>A0A562ITH2</accession>
<protein>
    <submittedName>
        <fullName evidence="1">Uncharacterized protein</fullName>
    </submittedName>
</protein>
<dbReference type="SUPFAM" id="SSF57997">
    <property type="entry name" value="Tropomyosin"/>
    <property type="match status" value="1"/>
</dbReference>
<dbReference type="Gene3D" id="1.20.1270.70">
    <property type="entry name" value="Designed single chain three-helix bundle"/>
    <property type="match status" value="1"/>
</dbReference>
<comment type="caution">
    <text evidence="1">The sequence shown here is derived from an EMBL/GenBank/DDBJ whole genome shotgun (WGS) entry which is preliminary data.</text>
</comment>
<evidence type="ECO:0000313" key="2">
    <source>
        <dbReference type="Proteomes" id="UP000321490"/>
    </source>
</evidence>
<dbReference type="OrthoDB" id="3695911at2"/>